<keyword evidence="1" id="KW-0677">Repeat</keyword>
<evidence type="ECO:0000313" key="5">
    <source>
        <dbReference type="Proteomes" id="UP001161160"/>
    </source>
</evidence>
<evidence type="ECO:0008006" key="6">
    <source>
        <dbReference type="Google" id="ProtNLM"/>
    </source>
</evidence>
<dbReference type="SUPFAM" id="SSF53756">
    <property type="entry name" value="UDP-Glycosyltransferase/glycogen phosphorylase"/>
    <property type="match status" value="1"/>
</dbReference>
<evidence type="ECO:0000256" key="1">
    <source>
        <dbReference type="ARBA" id="ARBA00022737"/>
    </source>
</evidence>
<dbReference type="PROSITE" id="PS50293">
    <property type="entry name" value="TPR_REGION"/>
    <property type="match status" value="2"/>
</dbReference>
<dbReference type="Proteomes" id="UP001161160">
    <property type="component" value="Unassembled WGS sequence"/>
</dbReference>
<dbReference type="InterPro" id="IPR011990">
    <property type="entry name" value="TPR-like_helical_dom_sf"/>
</dbReference>
<dbReference type="PROSITE" id="PS50005">
    <property type="entry name" value="TPR"/>
    <property type="match status" value="3"/>
</dbReference>
<sequence>MRLEVQILLRNSLEHIQAKEYGIARELLLKAQSLEPVNPDVLRFLSVVAALQYDYENALIFIDHCIVIAPSNGIAHSNRGNILKELGKYEEALIALDRAIELAPDYAEAYNNKGNVLQEMRRYQESLALYDKAISLQPNYAEAYSNKGNALELLRQHNQAIWHYEQAIAINPRYVDAYWHKAMTELPGGDFLAGWQNYEARWFKTHPLQFRYSGIARLQSITDLAGKNILIWAEQGLGDTLQFSRYIQMLSSFGAQVTFVAPKALLKVLNALNQFCTLISDGEEIDESQFDFQSPLLSLPLVFGTTLETIPAQIPYLDFDHDKKNLFLREIGASQKLKVGVIWNGGFRADSPELWAINKRRNIELDVICRLKNVKGVDFYSLQKGDPAESELRTRKEELWPDLINYADLLNDFSDTAALMECLDLIISVDTSSAHLAGALGRPVWILNRYDSCWRWLRGRSDSPWYPTAKIYQQNTPGDWIGVIEDVKVDLASLAAAHSKR</sequence>
<reference evidence="4" key="1">
    <citation type="submission" date="2023-04" db="EMBL/GenBank/DDBJ databases">
        <title>Genome Encyclopedia of Bacteria and Archaea VI: Functional Genomics of Type Strains.</title>
        <authorList>
            <person name="Whitman W."/>
        </authorList>
    </citation>
    <scope>NUCLEOTIDE SEQUENCE</scope>
    <source>
        <strain evidence="4">Enz.4-51</strain>
    </source>
</reference>
<dbReference type="EMBL" id="JARXYA010000009">
    <property type="protein sequence ID" value="MDH6504541.1"/>
    <property type="molecule type" value="Genomic_DNA"/>
</dbReference>
<organism evidence="4 5">
    <name type="scientific">Polynucleobacter sphagniphilus</name>
    <dbReference type="NCBI Taxonomy" id="1743169"/>
    <lineage>
        <taxon>Bacteria</taxon>
        <taxon>Pseudomonadati</taxon>
        <taxon>Pseudomonadota</taxon>
        <taxon>Betaproteobacteria</taxon>
        <taxon>Burkholderiales</taxon>
        <taxon>Burkholderiaceae</taxon>
        <taxon>Polynucleobacter</taxon>
    </lineage>
</organism>
<comment type="caution">
    <text evidence="4">The sequence shown here is derived from an EMBL/GenBank/DDBJ whole genome shotgun (WGS) entry which is preliminary data.</text>
</comment>
<dbReference type="InterPro" id="IPR051685">
    <property type="entry name" value="Ycf3/AcsC/BcsC/TPR_MFPF"/>
</dbReference>
<keyword evidence="2 3" id="KW-0802">TPR repeat</keyword>
<dbReference type="Gene3D" id="1.25.40.10">
    <property type="entry name" value="Tetratricopeptide repeat domain"/>
    <property type="match status" value="2"/>
</dbReference>
<proteinExistence type="predicted"/>
<dbReference type="RefSeq" id="WP_280756910.1">
    <property type="nucleotide sequence ID" value="NZ_JARXXW010000009.1"/>
</dbReference>
<dbReference type="Pfam" id="PF13414">
    <property type="entry name" value="TPR_11"/>
    <property type="match status" value="1"/>
</dbReference>
<evidence type="ECO:0000256" key="2">
    <source>
        <dbReference type="ARBA" id="ARBA00022803"/>
    </source>
</evidence>
<dbReference type="InterPro" id="IPR019734">
    <property type="entry name" value="TPR_rpt"/>
</dbReference>
<dbReference type="AlphaFoldDB" id="A0AA43M994"/>
<protein>
    <recommendedName>
        <fullName evidence="6">Sulfotransferase</fullName>
    </recommendedName>
</protein>
<dbReference type="SMART" id="SM00028">
    <property type="entry name" value="TPR"/>
    <property type="match status" value="5"/>
</dbReference>
<dbReference type="Pfam" id="PF00515">
    <property type="entry name" value="TPR_1"/>
    <property type="match status" value="1"/>
</dbReference>
<evidence type="ECO:0000256" key="3">
    <source>
        <dbReference type="PROSITE-ProRule" id="PRU00339"/>
    </source>
</evidence>
<evidence type="ECO:0000313" key="4">
    <source>
        <dbReference type="EMBL" id="MDH6504541.1"/>
    </source>
</evidence>
<dbReference type="Gene3D" id="3.40.50.2000">
    <property type="entry name" value="Glycogen Phosphorylase B"/>
    <property type="match status" value="1"/>
</dbReference>
<keyword evidence="5" id="KW-1185">Reference proteome</keyword>
<accession>A0AA43M994</accession>
<dbReference type="PANTHER" id="PTHR44943">
    <property type="entry name" value="CELLULOSE SYNTHASE OPERON PROTEIN C"/>
    <property type="match status" value="1"/>
</dbReference>
<dbReference type="PANTHER" id="PTHR44943:SF8">
    <property type="entry name" value="TPR REPEAT-CONTAINING PROTEIN MJ0263"/>
    <property type="match status" value="1"/>
</dbReference>
<name>A0AA43M994_9BURK</name>
<gene>
    <name evidence="4" type="ORF">M2127_001866</name>
</gene>
<feature type="repeat" description="TPR" evidence="3">
    <location>
        <begin position="73"/>
        <end position="106"/>
    </location>
</feature>
<feature type="repeat" description="TPR" evidence="3">
    <location>
        <begin position="141"/>
        <end position="174"/>
    </location>
</feature>
<dbReference type="SUPFAM" id="SSF48452">
    <property type="entry name" value="TPR-like"/>
    <property type="match status" value="1"/>
</dbReference>
<feature type="repeat" description="TPR" evidence="3">
    <location>
        <begin position="107"/>
        <end position="140"/>
    </location>
</feature>